<dbReference type="InterPro" id="IPR009061">
    <property type="entry name" value="DNA-bd_dom_put_sf"/>
</dbReference>
<proteinExistence type="predicted"/>
<dbReference type="RefSeq" id="WP_183799104.1">
    <property type="nucleotide sequence ID" value="NZ_JACIII010000008.1"/>
</dbReference>
<dbReference type="GO" id="GO:0006355">
    <property type="term" value="P:regulation of DNA-templated transcription"/>
    <property type="evidence" value="ECO:0007669"/>
    <property type="project" value="InterPro"/>
</dbReference>
<name>A0AAW3UZE4_9BURK</name>
<dbReference type="Gene3D" id="1.10.1660.10">
    <property type="match status" value="1"/>
</dbReference>
<sequence>MSRTTARKTVEWYPAADAARIAGLSLAMINYLARHGIVGASASGTPGRGRPRQYTFSDLLLLRVIARLLQGGMSVLRLQKCISELQKSGRSTKRLMTRKYVLTDGYNLYLQDDGVLRRVDSGQMAFAFVLDLSQIRKEVAASIVRVA</sequence>
<feature type="domain" description="HTH merR-type" evidence="1">
    <location>
        <begin position="13"/>
        <end position="82"/>
    </location>
</feature>
<evidence type="ECO:0000313" key="3">
    <source>
        <dbReference type="Proteomes" id="UP000518681"/>
    </source>
</evidence>
<dbReference type="SUPFAM" id="SSF46955">
    <property type="entry name" value="Putative DNA-binding domain"/>
    <property type="match status" value="1"/>
</dbReference>
<dbReference type="EMBL" id="JACIIK010000008">
    <property type="protein sequence ID" value="MBB6203723.1"/>
    <property type="molecule type" value="Genomic_DNA"/>
</dbReference>
<dbReference type="Pfam" id="PF13411">
    <property type="entry name" value="MerR_1"/>
    <property type="match status" value="1"/>
</dbReference>
<accession>A0AAW3UZE4</accession>
<evidence type="ECO:0000313" key="2">
    <source>
        <dbReference type="EMBL" id="MBB6203723.1"/>
    </source>
</evidence>
<dbReference type="GO" id="GO:0003677">
    <property type="term" value="F:DNA binding"/>
    <property type="evidence" value="ECO:0007669"/>
    <property type="project" value="UniProtKB-KW"/>
</dbReference>
<dbReference type="Proteomes" id="UP000518681">
    <property type="component" value="Unassembled WGS sequence"/>
</dbReference>
<evidence type="ECO:0000259" key="1">
    <source>
        <dbReference type="Pfam" id="PF13411"/>
    </source>
</evidence>
<protein>
    <submittedName>
        <fullName evidence="2">DNA-binding transcriptional MerR regulator</fullName>
    </submittedName>
</protein>
<dbReference type="AlphaFoldDB" id="A0AAW3UZE4"/>
<comment type="caution">
    <text evidence="2">The sequence shown here is derived from an EMBL/GenBank/DDBJ whole genome shotgun (WGS) entry which is preliminary data.</text>
</comment>
<gene>
    <name evidence="2" type="ORF">GGD69_004610</name>
</gene>
<organism evidence="2 3">
    <name type="scientific">Paraburkholderia fungorum</name>
    <dbReference type="NCBI Taxonomy" id="134537"/>
    <lineage>
        <taxon>Bacteria</taxon>
        <taxon>Pseudomonadati</taxon>
        <taxon>Pseudomonadota</taxon>
        <taxon>Betaproteobacteria</taxon>
        <taxon>Burkholderiales</taxon>
        <taxon>Burkholderiaceae</taxon>
        <taxon>Paraburkholderia</taxon>
    </lineage>
</organism>
<dbReference type="InterPro" id="IPR000551">
    <property type="entry name" value="MerR-type_HTH_dom"/>
</dbReference>
<keyword evidence="2" id="KW-0238">DNA-binding</keyword>
<reference evidence="2 3" key="1">
    <citation type="submission" date="2020-08" db="EMBL/GenBank/DDBJ databases">
        <title>Genomic Encyclopedia of Type Strains, Phase IV (KMG-V): Genome sequencing to study the core and pangenomes of soil and plant-associated prokaryotes.</title>
        <authorList>
            <person name="Whitman W."/>
        </authorList>
    </citation>
    <scope>NUCLEOTIDE SEQUENCE [LARGE SCALE GENOMIC DNA]</scope>
    <source>
        <strain evidence="2 3">SEMIA 4013</strain>
    </source>
</reference>